<feature type="region of interest" description="Disordered" evidence="4">
    <location>
        <begin position="1"/>
        <end position="98"/>
    </location>
</feature>
<feature type="compositionally biased region" description="Acidic residues" evidence="4">
    <location>
        <begin position="1079"/>
        <end position="1088"/>
    </location>
</feature>
<feature type="region of interest" description="Disordered" evidence="4">
    <location>
        <begin position="110"/>
        <end position="277"/>
    </location>
</feature>
<dbReference type="GO" id="GO:0000398">
    <property type="term" value="P:mRNA splicing, via spliceosome"/>
    <property type="evidence" value="ECO:0007669"/>
    <property type="project" value="TreeGrafter"/>
</dbReference>
<feature type="compositionally biased region" description="Low complexity" evidence="4">
    <location>
        <begin position="39"/>
        <end position="52"/>
    </location>
</feature>
<feature type="compositionally biased region" description="Basic and acidic residues" evidence="4">
    <location>
        <begin position="200"/>
        <end position="213"/>
    </location>
</feature>
<dbReference type="InterPro" id="IPR035979">
    <property type="entry name" value="RBD_domain_sf"/>
</dbReference>
<dbReference type="AlphaFoldDB" id="G3P8U1"/>
<feature type="compositionally biased region" description="Gly residues" evidence="4">
    <location>
        <begin position="1"/>
        <end position="10"/>
    </location>
</feature>
<dbReference type="InterPro" id="IPR013087">
    <property type="entry name" value="Znf_C2H2_type"/>
</dbReference>
<feature type="compositionally biased region" description="Basic and acidic residues" evidence="4">
    <location>
        <begin position="62"/>
        <end position="98"/>
    </location>
</feature>
<feature type="compositionally biased region" description="Basic and acidic residues" evidence="4">
    <location>
        <begin position="227"/>
        <end position="244"/>
    </location>
</feature>
<feature type="compositionally biased region" description="Basic and acidic residues" evidence="4">
    <location>
        <begin position="16"/>
        <end position="38"/>
    </location>
</feature>
<dbReference type="STRING" id="69293.ENSGACP00000014015"/>
<reference evidence="6" key="2">
    <citation type="submission" date="2025-08" db="UniProtKB">
        <authorList>
            <consortium name="Ensembl"/>
        </authorList>
    </citation>
    <scope>IDENTIFICATION</scope>
</reference>
<evidence type="ECO:0000313" key="6">
    <source>
        <dbReference type="Ensembl" id="ENSGACP00000014015.2"/>
    </source>
</evidence>
<dbReference type="Gene3D" id="3.30.70.330">
    <property type="match status" value="1"/>
</dbReference>
<protein>
    <submittedName>
        <fullName evidence="6">RNA binding motif protein 6</fullName>
    </submittedName>
</protein>
<keyword evidence="3" id="KW-0863">Zinc-finger</keyword>
<evidence type="ECO:0000256" key="3">
    <source>
        <dbReference type="PROSITE-ProRule" id="PRU00042"/>
    </source>
</evidence>
<sequence length="1238" mass="140422">MWDGPGQGPRGGPPFRGDHRGERFGGRDRPMPDYRGRDGMNMGPMGHMGPRPQHMPPMSPMDMRRMEGPPMRGRDMDQRDMRDREPNRDFCRAGEESDFSLRRHYEISIRDKLMNSSGFQGPGRNLLDMGGRGMPPREPNNRFMDMRDREPFQYEGPPFNNPNTDGRRGFPMERSDGFRDMRDRPQPGTDDSEGYNMDLQPRERRAMDTDRRGGPPFNPRGGFDSDMDFRNRPPAEFRDRDRSPIRFGNCDAPPVDRARSNMPAVAGPQRPEFMGAQNLIREREYVDASGSPLMDYRSGEEMTLAEEWKNRRKDKTPLLEVGKGMADVTKPGFPAGFGRDVNVRDPPSFQQRDRPPVKFPGKEVAFPHGDHFPAMGLPSIASKAPQDHARPDMGLLASPLGRENESEPWLGDRNPKHRPNKSNCDERLLFHQEKNLHPLVMQKPNDCFEGLKDLPHQGPARGTMGTEGDFQSSGPVQTRDQDYRDIDYRTGSGRAFDYKHQALPAPEKLLKETKPVTPSKFSESGSQDQDYRNASVEDKVSNTISIIGIPKTATMEQILGAFAVRDGVPMQGMKIKNVMPGYSYDTAYVEFLNLEDAVHFMESNKGSLKVGSRTASMKYIQPEEHEPLEKLTTNLDGSKLKDPPEPLPPGQWQRSSDLTPEAWQQQVDQQLQLQETDQQPESWANRNLPHHASHQPDSVFKDSKTMIIKNVKPTTTVETILKALDPFAYLDERNVRLVKAKPPGAKCFCFVDMDSHEQVTRLVELLTKPRPLYVDGVRVYAEVAKPLKNQNFRRDSDKSNSSILGFPPDASMLGVSCGVTCVILQSFKKEKTTCGFNSMLYFFPAYHQHPYQPPPQHLQLLTNMHVYLFVPILPGSEIPDMTNYLYDSTSGFYYDPETTLYYDPTSRYFYNAQTQEYMYWDAASKTYIPVPGGNPTANAAEDPEALPLSDAGSAADSLAASSSAAPERKDDDDSKKDKDSEKPRSLAAVKIMKDMERWAKIQNRQKEGVRSSSPLLMRGMDDDRRQSKTADAGFAVFERKISGADDLFKKPLAPLKKDEKSKRPMGSLGLLASDYAAGSDEEVEEDKEDASKSIQGGQSEDSDTKLTDWKKMACLLCRRQFPNKDALIRHQQLSDLHKQNMEIHLKIKRSKKELEALENQEKEVKPTRSPEPKRRKQQQPQHHNSWAGSSRWMNKVSDRPGLGAEPVPKKKKEPVVWDHTTYKQAVRKAMFARFKELE</sequence>
<keyword evidence="3" id="KW-0862">Zinc</keyword>
<feature type="region of interest" description="Disordered" evidence="4">
    <location>
        <begin position="513"/>
        <end position="534"/>
    </location>
</feature>
<dbReference type="GO" id="GO:0003723">
    <property type="term" value="F:RNA binding"/>
    <property type="evidence" value="ECO:0007669"/>
    <property type="project" value="TreeGrafter"/>
</dbReference>
<feature type="region of interest" description="Disordered" evidence="4">
    <location>
        <begin position="315"/>
        <end position="360"/>
    </location>
</feature>
<feature type="compositionally biased region" description="Polar residues" evidence="4">
    <location>
        <begin position="519"/>
        <end position="528"/>
    </location>
</feature>
<dbReference type="Ensembl" id="ENSGACT00000014040.2">
    <property type="protein sequence ID" value="ENSGACP00000014015.2"/>
    <property type="gene ID" value="ENSGACG00000010600.2"/>
</dbReference>
<dbReference type="OMA" id="QNTWARS"/>
<accession>G3P8U1</accession>
<keyword evidence="3" id="KW-0479">Metal-binding</keyword>
<dbReference type="CDD" id="cd16162">
    <property type="entry name" value="OCRE_RBM5_like"/>
    <property type="match status" value="1"/>
</dbReference>
<name>G3P8U1_GASAC</name>
<evidence type="ECO:0000256" key="1">
    <source>
        <dbReference type="ARBA" id="ARBA00004123"/>
    </source>
</evidence>
<proteinExistence type="predicted"/>
<dbReference type="InterPro" id="IPR041591">
    <property type="entry name" value="OCRE"/>
</dbReference>
<evidence type="ECO:0000259" key="5">
    <source>
        <dbReference type="PROSITE" id="PS50157"/>
    </source>
</evidence>
<dbReference type="SUPFAM" id="SSF54928">
    <property type="entry name" value="RNA-binding domain, RBD"/>
    <property type="match status" value="2"/>
</dbReference>
<dbReference type="InParanoid" id="G3P8U1"/>
<feature type="region of interest" description="Disordered" evidence="4">
    <location>
        <begin position="934"/>
        <end position="986"/>
    </location>
</feature>
<feature type="compositionally biased region" description="Basic and acidic residues" evidence="4">
    <location>
        <begin position="165"/>
        <end position="185"/>
    </location>
</feature>
<evidence type="ECO:0000313" key="7">
    <source>
        <dbReference type="Proteomes" id="UP000007635"/>
    </source>
</evidence>
<feature type="domain" description="C2H2-type" evidence="5">
    <location>
        <begin position="1112"/>
        <end position="1142"/>
    </location>
</feature>
<feature type="region of interest" description="Disordered" evidence="4">
    <location>
        <begin position="1154"/>
        <end position="1213"/>
    </location>
</feature>
<dbReference type="Proteomes" id="UP000007635">
    <property type="component" value="Chromosome XVII"/>
</dbReference>
<feature type="compositionally biased region" description="Basic and acidic residues" evidence="4">
    <location>
        <begin position="966"/>
        <end position="984"/>
    </location>
</feature>
<dbReference type="eggNOG" id="KOG0154">
    <property type="taxonomic scope" value="Eukaryota"/>
</dbReference>
<dbReference type="GO" id="GO:0008270">
    <property type="term" value="F:zinc ion binding"/>
    <property type="evidence" value="ECO:0007669"/>
    <property type="project" value="UniProtKB-KW"/>
</dbReference>
<dbReference type="PROSITE" id="PS50157">
    <property type="entry name" value="ZINC_FINGER_C2H2_2"/>
    <property type="match status" value="1"/>
</dbReference>
<keyword evidence="7" id="KW-1185">Reference proteome</keyword>
<reference evidence="6 7" key="1">
    <citation type="journal article" date="2021" name="G3 (Bethesda)">
        <title>Improved contiguity of the threespine stickleback genome using long-read sequencing.</title>
        <authorList>
            <person name="Nath S."/>
            <person name="Shaw D.E."/>
            <person name="White M.A."/>
        </authorList>
    </citation>
    <scope>NUCLEOTIDE SEQUENCE [LARGE SCALE GENOMIC DNA]</scope>
    <source>
        <strain evidence="6 7">Lake Benthic</strain>
    </source>
</reference>
<feature type="compositionally biased region" description="Low complexity" evidence="4">
    <location>
        <begin position="945"/>
        <end position="965"/>
    </location>
</feature>
<feature type="region of interest" description="Disordered" evidence="4">
    <location>
        <begin position="1054"/>
        <end position="1105"/>
    </location>
</feature>
<evidence type="ECO:0000256" key="2">
    <source>
        <dbReference type="ARBA" id="ARBA00023242"/>
    </source>
</evidence>
<dbReference type="Pfam" id="PF17780">
    <property type="entry name" value="OCRE"/>
    <property type="match status" value="1"/>
</dbReference>
<dbReference type="PANTHER" id="PTHR13948">
    <property type="entry name" value="RNA-BINDING PROTEIN"/>
    <property type="match status" value="1"/>
</dbReference>
<evidence type="ECO:0000256" key="4">
    <source>
        <dbReference type="SAM" id="MobiDB-lite"/>
    </source>
</evidence>
<dbReference type="InterPro" id="IPR012677">
    <property type="entry name" value="Nucleotide-bd_a/b_plait_sf"/>
</dbReference>
<feature type="region of interest" description="Disordered" evidence="4">
    <location>
        <begin position="634"/>
        <end position="699"/>
    </location>
</feature>
<feature type="region of interest" description="Disordered" evidence="4">
    <location>
        <begin position="399"/>
        <end position="422"/>
    </location>
</feature>
<feature type="compositionally biased region" description="Low complexity" evidence="4">
    <location>
        <begin position="664"/>
        <end position="679"/>
    </location>
</feature>
<dbReference type="GO" id="GO:0005634">
    <property type="term" value="C:nucleus"/>
    <property type="evidence" value="ECO:0007669"/>
    <property type="project" value="UniProtKB-SubCell"/>
</dbReference>
<comment type="subcellular location">
    <subcellularLocation>
        <location evidence="1">Nucleus</location>
    </subcellularLocation>
</comment>
<dbReference type="Bgee" id="ENSGACG00000010600">
    <property type="expression patterns" value="Expressed in embryo and 13 other cell types or tissues"/>
</dbReference>
<keyword evidence="2" id="KW-0539">Nucleus</keyword>
<reference evidence="6" key="3">
    <citation type="submission" date="2025-09" db="UniProtKB">
        <authorList>
            <consortium name="Ensembl"/>
        </authorList>
    </citation>
    <scope>IDENTIFICATION</scope>
</reference>
<organism evidence="6 7">
    <name type="scientific">Gasterosteus aculeatus aculeatus</name>
    <name type="common">three-spined stickleback</name>
    <dbReference type="NCBI Taxonomy" id="481459"/>
    <lineage>
        <taxon>Eukaryota</taxon>
        <taxon>Metazoa</taxon>
        <taxon>Chordata</taxon>
        <taxon>Craniata</taxon>
        <taxon>Vertebrata</taxon>
        <taxon>Euteleostomi</taxon>
        <taxon>Actinopterygii</taxon>
        <taxon>Neopterygii</taxon>
        <taxon>Teleostei</taxon>
        <taxon>Neoteleostei</taxon>
        <taxon>Acanthomorphata</taxon>
        <taxon>Eupercaria</taxon>
        <taxon>Perciformes</taxon>
        <taxon>Cottioidei</taxon>
        <taxon>Gasterosteales</taxon>
        <taxon>Gasterosteidae</taxon>
        <taxon>Gasterosteus</taxon>
    </lineage>
</organism>
<feature type="region of interest" description="Disordered" evidence="4">
    <location>
        <begin position="1001"/>
        <end position="1027"/>
    </location>
</feature>
<dbReference type="PANTHER" id="PTHR13948:SF37">
    <property type="entry name" value="RNA-BINDING PROTEIN 6 ISOFORM X1"/>
    <property type="match status" value="1"/>
</dbReference>
<feature type="compositionally biased region" description="Basic and acidic residues" evidence="4">
    <location>
        <begin position="1154"/>
        <end position="1172"/>
    </location>
</feature>
<dbReference type="GeneTree" id="ENSGT00940000166798"/>